<feature type="region of interest" description="Disordered" evidence="1">
    <location>
        <begin position="75"/>
        <end position="99"/>
    </location>
</feature>
<feature type="compositionally biased region" description="Basic and acidic residues" evidence="1">
    <location>
        <begin position="181"/>
        <end position="191"/>
    </location>
</feature>
<feature type="compositionally biased region" description="Polar residues" evidence="1">
    <location>
        <begin position="84"/>
        <end position="98"/>
    </location>
</feature>
<feature type="region of interest" description="Disordered" evidence="1">
    <location>
        <begin position="173"/>
        <end position="248"/>
    </location>
</feature>
<evidence type="ECO:0000313" key="3">
    <source>
        <dbReference type="Proteomes" id="UP001177744"/>
    </source>
</evidence>
<organism evidence="2 3">
    <name type="scientific">Cnephaeus nilssonii</name>
    <name type="common">Northern bat</name>
    <name type="synonym">Eptesicus nilssonii</name>
    <dbReference type="NCBI Taxonomy" id="3371016"/>
    <lineage>
        <taxon>Eukaryota</taxon>
        <taxon>Metazoa</taxon>
        <taxon>Chordata</taxon>
        <taxon>Craniata</taxon>
        <taxon>Vertebrata</taxon>
        <taxon>Euteleostomi</taxon>
        <taxon>Mammalia</taxon>
        <taxon>Eutheria</taxon>
        <taxon>Laurasiatheria</taxon>
        <taxon>Chiroptera</taxon>
        <taxon>Yangochiroptera</taxon>
        <taxon>Vespertilionidae</taxon>
        <taxon>Cnephaeus</taxon>
    </lineage>
</organism>
<dbReference type="AlphaFoldDB" id="A0AA40LP39"/>
<name>A0AA40LP39_CNENI</name>
<comment type="caution">
    <text evidence="2">The sequence shown here is derived from an EMBL/GenBank/DDBJ whole genome shotgun (WGS) entry which is preliminary data.</text>
</comment>
<protein>
    <submittedName>
        <fullName evidence="2">Uncharacterized protein</fullName>
    </submittedName>
</protein>
<dbReference type="Proteomes" id="UP001177744">
    <property type="component" value="Unassembled WGS sequence"/>
</dbReference>
<evidence type="ECO:0000313" key="2">
    <source>
        <dbReference type="EMBL" id="KAK1341041.1"/>
    </source>
</evidence>
<dbReference type="EMBL" id="JAULJE010000007">
    <property type="protein sequence ID" value="KAK1341041.1"/>
    <property type="molecule type" value="Genomic_DNA"/>
</dbReference>
<evidence type="ECO:0000256" key="1">
    <source>
        <dbReference type="SAM" id="MobiDB-lite"/>
    </source>
</evidence>
<keyword evidence="3" id="KW-1185">Reference proteome</keyword>
<sequence>MPVFAGSIPNPTVRLLVSILQYIEKHPAKSIRDITLDKADNLTRRSHLLRAPAQAPLAAIAGTWRWPRLLAQRLQQQPRRQDSQESSLAPPNKSTCSLRSPIAPPLRLVSFHSRCWFNGLSFQTDRKLFEGRDRIYVSRPGGPGMGAPGGLCGGFVRASGLRLWLGSWVPAKAPGAGGGQAEDKEWMDPHHQAGLPGQGHEDQGPRGDISSPCPSRNLRSLTFSWGHPSRTRADALSTEPNRLGQGRGFEDYARAKTEALARAPGSRLLSHWGPQRTGQRHWPEHLAQGSCPIGDHSGHFGLGVKCSKEVATAI</sequence>
<feature type="compositionally biased region" description="Polar residues" evidence="1">
    <location>
        <begin position="212"/>
        <end position="223"/>
    </location>
</feature>
<proteinExistence type="predicted"/>
<accession>A0AA40LP39</accession>
<reference evidence="2" key="1">
    <citation type="submission" date="2023-06" db="EMBL/GenBank/DDBJ databases">
        <title>Reference genome for the Northern bat (Eptesicus nilssonii), a most northern bat species.</title>
        <authorList>
            <person name="Laine V.N."/>
            <person name="Pulliainen A.T."/>
            <person name="Lilley T.M."/>
        </authorList>
    </citation>
    <scope>NUCLEOTIDE SEQUENCE</scope>
    <source>
        <strain evidence="2">BLF_Eptnil</strain>
        <tissue evidence="2">Kidney</tissue>
    </source>
</reference>
<dbReference type="Gene3D" id="3.30.160.20">
    <property type="match status" value="1"/>
</dbReference>
<gene>
    <name evidence="2" type="ORF">QTO34_017442</name>
</gene>